<dbReference type="Gene3D" id="1.10.132.60">
    <property type="entry name" value="DNA polymerase family B, C-terminal domain"/>
    <property type="match status" value="1"/>
</dbReference>
<keyword evidence="10" id="KW-0238">DNA-binding</keyword>
<evidence type="ECO:0000256" key="3">
    <source>
        <dbReference type="ARBA" id="ARBA00022679"/>
    </source>
</evidence>
<dbReference type="InterPro" id="IPR042087">
    <property type="entry name" value="DNA_pol_B_thumb"/>
</dbReference>
<evidence type="ECO:0000259" key="12">
    <source>
        <dbReference type="Pfam" id="PF00136"/>
    </source>
</evidence>
<dbReference type="InterPro" id="IPR006172">
    <property type="entry name" value="DNA-dir_DNA_pol_B"/>
</dbReference>
<dbReference type="EC" id="2.7.7.7" evidence="2"/>
<gene>
    <name evidence="14" type="primary">49</name>
    <name evidence="14" type="ORF">HGTV1_49</name>
</gene>
<dbReference type="InterPro" id="IPR050240">
    <property type="entry name" value="DNA_pol_type-B"/>
</dbReference>
<dbReference type="GO" id="GO:0039693">
    <property type="term" value="P:viral DNA genome replication"/>
    <property type="evidence" value="ECO:0007669"/>
    <property type="project" value="UniProtKB-KW"/>
</dbReference>
<comment type="similarity">
    <text evidence="1">Belongs to the DNA polymerase type-B family.</text>
</comment>
<dbReference type="Gene3D" id="3.30.342.10">
    <property type="entry name" value="DNA Polymerase, chain B, domain 1"/>
    <property type="match status" value="1"/>
</dbReference>
<dbReference type="SMART" id="SM00486">
    <property type="entry name" value="POLBc"/>
    <property type="match status" value="1"/>
</dbReference>
<keyword evidence="4" id="KW-0548">Nucleotidyltransferase</keyword>
<dbReference type="KEGG" id="vg:16193972"/>
<dbReference type="PANTHER" id="PTHR10322:SF23">
    <property type="entry name" value="DNA POLYMERASE DELTA CATALYTIC SUBUNIT"/>
    <property type="match status" value="1"/>
</dbReference>
<keyword evidence="7" id="KW-0378">Hydrolase</keyword>
<evidence type="ECO:0000256" key="7">
    <source>
        <dbReference type="ARBA" id="ARBA00022801"/>
    </source>
</evidence>
<evidence type="ECO:0000256" key="9">
    <source>
        <dbReference type="ARBA" id="ARBA00023109"/>
    </source>
</evidence>
<evidence type="ECO:0000313" key="14">
    <source>
        <dbReference type="EMBL" id="AGM11379.1"/>
    </source>
</evidence>
<keyword evidence="6" id="KW-0540">Nuclease</keyword>
<dbReference type="OrthoDB" id="165at10239"/>
<keyword evidence="15" id="KW-1185">Reference proteome</keyword>
<dbReference type="GO" id="GO:0000166">
    <property type="term" value="F:nucleotide binding"/>
    <property type="evidence" value="ECO:0007669"/>
    <property type="project" value="InterPro"/>
</dbReference>
<dbReference type="RefSeq" id="YP_008059257.1">
    <property type="nucleotide sequence ID" value="NC_021328.1"/>
</dbReference>
<proteinExistence type="inferred from homology"/>
<dbReference type="PANTHER" id="PTHR10322">
    <property type="entry name" value="DNA POLYMERASE CATALYTIC SUBUNIT"/>
    <property type="match status" value="1"/>
</dbReference>
<evidence type="ECO:0000256" key="2">
    <source>
        <dbReference type="ARBA" id="ARBA00012417"/>
    </source>
</evidence>
<dbReference type="GeneID" id="16193972"/>
<evidence type="ECO:0000313" key="15">
    <source>
        <dbReference type="Proteomes" id="UP000202786"/>
    </source>
</evidence>
<protein>
    <recommendedName>
        <fullName evidence="2">DNA-directed DNA polymerase</fullName>
        <ecNumber evidence="2">2.7.7.7</ecNumber>
    </recommendedName>
</protein>
<dbReference type="GO" id="GO:0016787">
    <property type="term" value="F:hydrolase activity"/>
    <property type="evidence" value="ECO:0007669"/>
    <property type="project" value="UniProtKB-KW"/>
</dbReference>
<feature type="domain" description="DNA-directed DNA polymerase family B multifunctional" evidence="12">
    <location>
        <begin position="431"/>
        <end position="653"/>
    </location>
</feature>
<dbReference type="InterPro" id="IPR043502">
    <property type="entry name" value="DNA/RNA_pol_sf"/>
</dbReference>
<accession>R4T6Q3</accession>
<feature type="domain" description="DNA-directed DNA polymerase family B exonuclease" evidence="13">
    <location>
        <begin position="136"/>
        <end position="358"/>
    </location>
</feature>
<dbReference type="InterPro" id="IPR006133">
    <property type="entry name" value="DNA-dir_DNA_pol_B_exonuc"/>
</dbReference>
<evidence type="ECO:0000256" key="8">
    <source>
        <dbReference type="ARBA" id="ARBA00022932"/>
    </source>
</evidence>
<dbReference type="SUPFAM" id="SSF56672">
    <property type="entry name" value="DNA/RNA polymerases"/>
    <property type="match status" value="1"/>
</dbReference>
<dbReference type="GO" id="GO:0003677">
    <property type="term" value="F:DNA binding"/>
    <property type="evidence" value="ECO:0007669"/>
    <property type="project" value="UniProtKB-KW"/>
</dbReference>
<evidence type="ECO:0000259" key="13">
    <source>
        <dbReference type="Pfam" id="PF03104"/>
    </source>
</evidence>
<evidence type="ECO:0000256" key="4">
    <source>
        <dbReference type="ARBA" id="ARBA00022695"/>
    </source>
</evidence>
<dbReference type="InterPro" id="IPR006134">
    <property type="entry name" value="DNA-dir_DNA_pol_B_multi_dom"/>
</dbReference>
<reference evidence="14 15" key="1">
    <citation type="submission" date="2012-12" db="EMBL/GenBank/DDBJ databases">
        <authorList>
            <person name="Sencilo A."/>
            <person name="Jacobs-Sera D."/>
            <person name="Russell D.A."/>
            <person name="Ko C."/>
            <person name="Atanasova N."/>
            <person name="Osterlund E."/>
            <person name="Oksanen H.M."/>
            <person name="Bamford D.H."/>
            <person name="Hatfull G.F."/>
            <person name="Roine E."/>
            <person name="Hendrix R.W."/>
        </authorList>
    </citation>
    <scope>NUCLEOTIDE SEQUENCE [LARGE SCALE GENOMIC DNA]</scope>
</reference>
<keyword evidence="3" id="KW-0808">Transferase</keyword>
<organism evidence="14 15">
    <name type="scientific">Halogranum tailed virus 1</name>
    <dbReference type="NCBI Taxonomy" id="1273749"/>
    <lineage>
        <taxon>Viruses</taxon>
        <taxon>Duplodnaviria</taxon>
        <taxon>Heunggongvirae</taxon>
        <taxon>Uroviricota</taxon>
        <taxon>Caudoviricetes</taxon>
        <taxon>Thumleimavirales</taxon>
        <taxon>Halomagnusviridae</taxon>
        <taxon>Hagravirus</taxon>
        <taxon>Hagravirus capitaneum</taxon>
        <taxon>Hagravirus HGTV1</taxon>
    </lineage>
</organism>
<keyword evidence="8" id="KW-0239">DNA-directed DNA polymerase</keyword>
<dbReference type="Pfam" id="PF00136">
    <property type="entry name" value="DNA_pol_B"/>
    <property type="match status" value="1"/>
</dbReference>
<dbReference type="GO" id="GO:0003887">
    <property type="term" value="F:DNA-directed DNA polymerase activity"/>
    <property type="evidence" value="ECO:0007669"/>
    <property type="project" value="UniProtKB-KW"/>
</dbReference>
<keyword evidence="5" id="KW-0235">DNA replication</keyword>
<dbReference type="SUPFAM" id="SSF53098">
    <property type="entry name" value="Ribonuclease H-like"/>
    <property type="match status" value="1"/>
</dbReference>
<dbReference type="Gene3D" id="3.30.420.10">
    <property type="entry name" value="Ribonuclease H-like superfamily/Ribonuclease H"/>
    <property type="match status" value="1"/>
</dbReference>
<keyword evidence="9" id="KW-1194">Viral DNA replication</keyword>
<sequence>MSGLTSFSSERETLKVMTMEYTVERDGHRIPEPIVQLFCRDAEGNRRYVEVEGFYPYFYISEREFRDKQDDLLNEGAIRSMEARSVLVKDEHSMNTTITEVDEAPATTLQGRNLVKIETVEPKHVSELRDFFDESWEGDVFFTNRFLISTGIKRGFTLPSGEERVHVDDIEATEDLPDVDPRMVTIDIEVWSGGVFPDTEEASKPITSYTLHDTYDDEYKAAILKPSDFFYDEGDERWESPEWELPDGVDESQIEIDVFEDEAEMLASANEWIIEKDPDLLTGWNSSRNDIGNGFDYPYWINRCQKINEWSFSELSPLNQTFTTNSGTPFVKGREMFDMLQAYKKTQIHEKKSYSLGYIANDELGYGKEDIESLDEGWKFEPVDFMRYNIRDVEAVVKIEEAKGVLDMYDHIRHVTGTSYSECADSNIGIIDVLFLRQAYSKGMALPTSTKPERGWYYGGKVFNPIPGKHKNVVYPDLASLYPYLMWSLNVSPETVFDSLEEAAEAGYEEDDLYRAFVDRRDDDVKRDSPPQRSPIYYTKPEVKEGFVREVITMMTDMKYEYKKDKYSDEKYGAVKRIVNSLYGVFGDSASYGKGFRLFDWRLAETITLAGQEVVTYTSDEFEQFLQNNGYPKAKRVGGDTDSVMTEIPELDVTAEEIQEDFLRMEAGEEPEMPFFQAAQHVNNSYDGFMAERFWINDPDMHKMEVEIESYADSLFFLRDFKSDDPNKGVKKRYSQLVTWDEGEVIEDPEPATKGFELVRSDTAEVTTEVQKGVLHRILKEDEPKSSVQSYLKKNWDEATAGGVEPGRIGIPSAISKPLEEYGGPNKNGKYMTPQPHIRGAKYANAHVSGETITSGDKPLMFYIDRVGYPYPDVFVYEEGWERGKDDVPNDPTQKELGRDMDALSLNDERNLPDAIHIDYDKMANKTLRRPIEPIVKTMGWDFDDLVADSSQSGLAQFM</sequence>
<dbReference type="Proteomes" id="UP000202786">
    <property type="component" value="Segment"/>
</dbReference>
<comment type="catalytic activity">
    <reaction evidence="11">
        <text>DNA(n) + a 2'-deoxyribonucleoside 5'-triphosphate = DNA(n+1) + diphosphate</text>
        <dbReference type="Rhea" id="RHEA:22508"/>
        <dbReference type="Rhea" id="RHEA-COMP:17339"/>
        <dbReference type="Rhea" id="RHEA-COMP:17340"/>
        <dbReference type="ChEBI" id="CHEBI:33019"/>
        <dbReference type="ChEBI" id="CHEBI:61560"/>
        <dbReference type="ChEBI" id="CHEBI:173112"/>
        <dbReference type="EC" id="2.7.7.7"/>
    </reaction>
</comment>
<evidence type="ECO:0000256" key="6">
    <source>
        <dbReference type="ARBA" id="ARBA00022722"/>
    </source>
</evidence>
<dbReference type="InterPro" id="IPR012337">
    <property type="entry name" value="RNaseH-like_sf"/>
</dbReference>
<dbReference type="Gene3D" id="3.90.1600.10">
    <property type="entry name" value="Palm domain of DNA polymerase"/>
    <property type="match status" value="1"/>
</dbReference>
<dbReference type="GO" id="GO:0004518">
    <property type="term" value="F:nuclease activity"/>
    <property type="evidence" value="ECO:0007669"/>
    <property type="project" value="UniProtKB-KW"/>
</dbReference>
<evidence type="ECO:0000256" key="10">
    <source>
        <dbReference type="ARBA" id="ARBA00023125"/>
    </source>
</evidence>
<dbReference type="Pfam" id="PF03104">
    <property type="entry name" value="DNA_pol_B_exo1"/>
    <property type="match status" value="1"/>
</dbReference>
<dbReference type="InterPro" id="IPR023211">
    <property type="entry name" value="DNA_pol_palm_dom_sf"/>
</dbReference>
<name>R4T6Q3_9CAUD</name>
<dbReference type="InterPro" id="IPR036397">
    <property type="entry name" value="RNaseH_sf"/>
</dbReference>
<dbReference type="GO" id="GO:0006261">
    <property type="term" value="P:DNA-templated DNA replication"/>
    <property type="evidence" value="ECO:0007669"/>
    <property type="project" value="TreeGrafter"/>
</dbReference>
<dbReference type="EMBL" id="KC292026">
    <property type="protein sequence ID" value="AGM11379.1"/>
    <property type="molecule type" value="Genomic_DNA"/>
</dbReference>
<evidence type="ECO:0000256" key="11">
    <source>
        <dbReference type="ARBA" id="ARBA00049244"/>
    </source>
</evidence>
<evidence type="ECO:0000256" key="5">
    <source>
        <dbReference type="ARBA" id="ARBA00022705"/>
    </source>
</evidence>
<evidence type="ECO:0000256" key="1">
    <source>
        <dbReference type="ARBA" id="ARBA00005755"/>
    </source>
</evidence>